<dbReference type="InterPro" id="IPR029214">
    <property type="entry name" value="CFAP144"/>
</dbReference>
<dbReference type="GO" id="GO:0097546">
    <property type="term" value="C:ciliary base"/>
    <property type="evidence" value="ECO:0007669"/>
    <property type="project" value="TreeGrafter"/>
</dbReference>
<dbReference type="PANTHER" id="PTHR33865">
    <property type="entry name" value="PROTEIN FAM183B"/>
    <property type="match status" value="1"/>
</dbReference>
<evidence type="ECO:0000256" key="2">
    <source>
        <dbReference type="ARBA" id="ARBA00004245"/>
    </source>
</evidence>
<dbReference type="OrthoDB" id="446290at2759"/>
<accession>A0A1Y2CQF2</accession>
<evidence type="ECO:0000256" key="5">
    <source>
        <dbReference type="ARBA" id="ARBA00023273"/>
    </source>
</evidence>
<comment type="similarity">
    <text evidence="6">Belongs to the CFAP144 family.</text>
</comment>
<dbReference type="Proteomes" id="UP000193642">
    <property type="component" value="Unassembled WGS sequence"/>
</dbReference>
<evidence type="ECO:0000256" key="4">
    <source>
        <dbReference type="ARBA" id="ARBA00023212"/>
    </source>
</evidence>
<evidence type="ECO:0000313" key="7">
    <source>
        <dbReference type="EMBL" id="ORY49064.1"/>
    </source>
</evidence>
<sequence>MPPAAPPTADDDKKNAIFTDRIQAETIKKELRVYHLYEHYALSPSVKSKLVINNKPQAMDVTKTDQEVEDEEYNVKSKIQSMVPKDRYPVPITSSQMYGWDSKALFRSLDKRFSHPRVQCDITKSYGQTFGSKK</sequence>
<gene>
    <name evidence="7" type="ORF">BCR33DRAFT_714126</name>
</gene>
<dbReference type="STRING" id="329046.A0A1Y2CQF2"/>
<reference evidence="7 8" key="1">
    <citation type="submission" date="2016-07" db="EMBL/GenBank/DDBJ databases">
        <title>Pervasive Adenine N6-methylation of Active Genes in Fungi.</title>
        <authorList>
            <consortium name="DOE Joint Genome Institute"/>
            <person name="Mondo S.J."/>
            <person name="Dannebaum R.O."/>
            <person name="Kuo R.C."/>
            <person name="Labutti K."/>
            <person name="Haridas S."/>
            <person name="Kuo A."/>
            <person name="Salamov A."/>
            <person name="Ahrendt S.R."/>
            <person name="Lipzen A."/>
            <person name="Sullivan W."/>
            <person name="Andreopoulos W.B."/>
            <person name="Clum A."/>
            <person name="Lindquist E."/>
            <person name="Daum C."/>
            <person name="Ramamoorthy G.K."/>
            <person name="Gryganskyi A."/>
            <person name="Culley D."/>
            <person name="Magnuson J.K."/>
            <person name="James T.Y."/>
            <person name="O'Malley M.A."/>
            <person name="Stajich J.E."/>
            <person name="Spatafora J.W."/>
            <person name="Visel A."/>
            <person name="Grigoriev I.V."/>
        </authorList>
    </citation>
    <scope>NUCLEOTIDE SEQUENCE [LARGE SCALE GENOMIC DNA]</scope>
    <source>
        <strain evidence="7 8">JEL800</strain>
    </source>
</reference>
<keyword evidence="5" id="KW-0966">Cell projection</keyword>
<keyword evidence="4" id="KW-0206">Cytoskeleton</keyword>
<evidence type="ECO:0000313" key="8">
    <source>
        <dbReference type="Proteomes" id="UP000193642"/>
    </source>
</evidence>
<comment type="caution">
    <text evidence="7">The sequence shown here is derived from an EMBL/GenBank/DDBJ whole genome shotgun (WGS) entry which is preliminary data.</text>
</comment>
<keyword evidence="3" id="KW-0963">Cytoplasm</keyword>
<dbReference type="AlphaFoldDB" id="A0A1Y2CQF2"/>
<dbReference type="PANTHER" id="PTHR33865:SF3">
    <property type="entry name" value="PROTEIN FAM183B"/>
    <property type="match status" value="1"/>
</dbReference>
<proteinExistence type="inferred from homology"/>
<evidence type="ECO:0000256" key="6">
    <source>
        <dbReference type="ARBA" id="ARBA00034777"/>
    </source>
</evidence>
<evidence type="ECO:0000256" key="1">
    <source>
        <dbReference type="ARBA" id="ARBA00004138"/>
    </source>
</evidence>
<dbReference type="GO" id="GO:0005856">
    <property type="term" value="C:cytoskeleton"/>
    <property type="evidence" value="ECO:0007669"/>
    <property type="project" value="UniProtKB-SubCell"/>
</dbReference>
<comment type="subcellular location">
    <subcellularLocation>
        <location evidence="1">Cell projection</location>
        <location evidence="1">Cilium</location>
    </subcellularLocation>
    <subcellularLocation>
        <location evidence="2">Cytoplasm</location>
        <location evidence="2">Cytoskeleton</location>
    </subcellularLocation>
</comment>
<name>A0A1Y2CQF2_9FUNG</name>
<organism evidence="7 8">
    <name type="scientific">Rhizoclosmatium globosum</name>
    <dbReference type="NCBI Taxonomy" id="329046"/>
    <lineage>
        <taxon>Eukaryota</taxon>
        <taxon>Fungi</taxon>
        <taxon>Fungi incertae sedis</taxon>
        <taxon>Chytridiomycota</taxon>
        <taxon>Chytridiomycota incertae sedis</taxon>
        <taxon>Chytridiomycetes</taxon>
        <taxon>Chytridiales</taxon>
        <taxon>Chytriomycetaceae</taxon>
        <taxon>Rhizoclosmatium</taxon>
    </lineage>
</organism>
<keyword evidence="8" id="KW-1185">Reference proteome</keyword>
<protein>
    <submittedName>
        <fullName evidence="7">Uncharacterized protein</fullName>
    </submittedName>
</protein>
<dbReference type="EMBL" id="MCGO01000010">
    <property type="protein sequence ID" value="ORY49064.1"/>
    <property type="molecule type" value="Genomic_DNA"/>
</dbReference>
<dbReference type="Pfam" id="PF14886">
    <property type="entry name" value="FAM183"/>
    <property type="match status" value="1"/>
</dbReference>
<evidence type="ECO:0000256" key="3">
    <source>
        <dbReference type="ARBA" id="ARBA00022490"/>
    </source>
</evidence>